<dbReference type="Proteomes" id="UP001158297">
    <property type="component" value="Unassembled WGS sequence"/>
</dbReference>
<protein>
    <submittedName>
        <fullName evidence="1">Phage portal protein</fullName>
    </submittedName>
</protein>
<evidence type="ECO:0000313" key="1">
    <source>
        <dbReference type="EMBL" id="MDH0362802.1"/>
    </source>
</evidence>
<evidence type="ECO:0000313" key="2">
    <source>
        <dbReference type="Proteomes" id="UP001158297"/>
    </source>
</evidence>
<dbReference type="InterPro" id="IPR006944">
    <property type="entry name" value="Phage/GTA_portal"/>
</dbReference>
<organism evidence="1 2">
    <name type="scientific">Comamonas aquatica</name>
    <dbReference type="NCBI Taxonomy" id="225991"/>
    <lineage>
        <taxon>Bacteria</taxon>
        <taxon>Pseudomonadati</taxon>
        <taxon>Pseudomonadota</taxon>
        <taxon>Betaproteobacteria</taxon>
        <taxon>Burkholderiales</taxon>
        <taxon>Comamonadaceae</taxon>
        <taxon>Comamonas</taxon>
    </lineage>
</organism>
<proteinExistence type="predicted"/>
<dbReference type="EMBL" id="JAODZU010000006">
    <property type="protein sequence ID" value="MDH0362802.1"/>
    <property type="molecule type" value="Genomic_DNA"/>
</dbReference>
<comment type="caution">
    <text evidence="1">The sequence shown here is derived from an EMBL/GenBank/DDBJ whole genome shotgun (WGS) entry which is preliminary data.</text>
</comment>
<dbReference type="RefSeq" id="WP_279859910.1">
    <property type="nucleotide sequence ID" value="NZ_JAODZU010000006.1"/>
</dbReference>
<dbReference type="NCBIfam" id="TIGR01537">
    <property type="entry name" value="portal_HK97"/>
    <property type="match status" value="1"/>
</dbReference>
<dbReference type="Gene3D" id="1.20.1270.210">
    <property type="match status" value="1"/>
</dbReference>
<dbReference type="AlphaFoldDB" id="A0AA42HQK0"/>
<gene>
    <name evidence="1" type="ORF">N7330_06995</name>
</gene>
<reference evidence="1" key="1">
    <citation type="submission" date="2022-09" db="EMBL/GenBank/DDBJ databases">
        <title>Intensive care unit water sources are persistently colonized with multi-drug resistant bacteria and are the site of extensive horizontal gene transfer of antibiotic resistance genes.</title>
        <authorList>
            <person name="Diorio-Toth L."/>
        </authorList>
    </citation>
    <scope>NUCLEOTIDE SEQUENCE</scope>
    <source>
        <strain evidence="1">GD04130</strain>
    </source>
</reference>
<dbReference type="InterPro" id="IPR006427">
    <property type="entry name" value="Portal_HK97"/>
</dbReference>
<accession>A0AA42HQK0</accession>
<sequence length="416" mass="46771">MNIIRRGLLQAATWALKSADISLTNPMLARILGVGPTWAKVNVTETTQLQITTAWSAVRLIAEAVGTLPLHLYRSTSKGRERAKDDPRYELVRWQPCDYLTAPEWKESMVVSLATMGQAYNPVTRFESTGRVISIQPVHKSRVTPEVRQDGSIVYHLTDRHGRERILTRRDVLPVRGFGGVGDLEGFAPHRMHSNSLALSVAMEKYAAEFFGSGGRPQGILKTKAEFGEKSRDQIRSGFAKYLQESRDKGELPVLDGETDYQAISTPNNEAQFIESRKLQIAEVARIYRVPLHMLMETEKASYNNTEQANKHFLDYTLLAYLTRIEAALNSCLLEPSERAAGMYFEFDVNNLLRGDSQQRSSYYMQMRQAGAITQNEIRTRENLPLVDGADDLHVPLNMAPSDQLVEILNRNKGGA</sequence>
<name>A0AA42HQK0_9BURK</name>
<dbReference type="Pfam" id="PF04860">
    <property type="entry name" value="Phage_portal"/>
    <property type="match status" value="1"/>
</dbReference>